<dbReference type="Proteomes" id="UP001319080">
    <property type="component" value="Unassembled WGS sequence"/>
</dbReference>
<evidence type="ECO:0000313" key="2">
    <source>
        <dbReference type="Proteomes" id="UP001319080"/>
    </source>
</evidence>
<dbReference type="EMBL" id="JAHESE010000001">
    <property type="protein sequence ID" value="MBT1707211.1"/>
    <property type="molecule type" value="Genomic_DNA"/>
</dbReference>
<keyword evidence="2" id="KW-1185">Reference proteome</keyword>
<comment type="caution">
    <text evidence="1">The sequence shown here is derived from an EMBL/GenBank/DDBJ whole genome shotgun (WGS) entry which is preliminary data.</text>
</comment>
<name>A0AAP2DTZ0_9BACT</name>
<dbReference type="InterPro" id="IPR036698">
    <property type="entry name" value="TM1070-like_sf"/>
</dbReference>
<accession>A0AAP2DTZ0</accession>
<dbReference type="SUPFAM" id="SSF89232">
    <property type="entry name" value="Hypothetical protein TM1070"/>
    <property type="match status" value="1"/>
</dbReference>
<proteinExistence type="predicted"/>
<dbReference type="Pfam" id="PF07100">
    <property type="entry name" value="ASRT"/>
    <property type="match status" value="1"/>
</dbReference>
<dbReference type="AlphaFoldDB" id="A0AAP2DTZ0"/>
<protein>
    <submittedName>
        <fullName evidence="1">Sensory rhodopsin transducer</fullName>
    </submittedName>
</protein>
<dbReference type="RefSeq" id="WP_254082787.1">
    <property type="nucleotide sequence ID" value="NZ_JAHESE010000001.1"/>
</dbReference>
<dbReference type="Gene3D" id="2.60.290.11">
    <property type="entry name" value="TM1070-like"/>
    <property type="match status" value="1"/>
</dbReference>
<dbReference type="PIRSF" id="PIRSF008711">
    <property type="entry name" value="UCP008711"/>
    <property type="match status" value="1"/>
</dbReference>
<reference evidence="1 2" key="1">
    <citation type="submission" date="2021-05" db="EMBL/GenBank/DDBJ databases">
        <title>A Polyphasic approach of four new species of the genus Ohtaekwangia: Ohtaekwangia histidinii sp. nov., Ohtaekwangia cretensis sp. nov., Ohtaekwangia indiensis sp. nov., Ohtaekwangia reichenbachii sp. nov. from diverse environment.</title>
        <authorList>
            <person name="Octaviana S."/>
        </authorList>
    </citation>
    <scope>NUCLEOTIDE SEQUENCE [LARGE SCALE GENOMIC DNA]</scope>
    <source>
        <strain evidence="1 2">PWU5</strain>
    </source>
</reference>
<dbReference type="InterPro" id="IPR009794">
    <property type="entry name" value="ASRT"/>
</dbReference>
<evidence type="ECO:0000313" key="1">
    <source>
        <dbReference type="EMBL" id="MBT1707211.1"/>
    </source>
</evidence>
<organism evidence="1 2">
    <name type="scientific">Dawidia cretensis</name>
    <dbReference type="NCBI Taxonomy" id="2782350"/>
    <lineage>
        <taxon>Bacteria</taxon>
        <taxon>Pseudomonadati</taxon>
        <taxon>Bacteroidota</taxon>
        <taxon>Cytophagia</taxon>
        <taxon>Cytophagales</taxon>
        <taxon>Chryseotaleaceae</taxon>
        <taxon>Dawidia</taxon>
    </lineage>
</organism>
<gene>
    <name evidence="1" type="ORF">KK062_03205</name>
</gene>
<sequence>MAEQALGKKTWAFAAGHIPLTSTGHEPTFTSHDKIAILNTSAQDADITITIFYEDGDPVKDHTICVKARRIRKIRFNDLINPLPIPLDKLFGFIIQSSVAVVVQFSRMDTRSRSATGFCVTPFHASA</sequence>